<feature type="chain" id="PRO_5041452019" evidence="3">
    <location>
        <begin position="29"/>
        <end position="321"/>
    </location>
</feature>
<dbReference type="InterPro" id="IPR025997">
    <property type="entry name" value="SBP_2_dom"/>
</dbReference>
<comment type="caution">
    <text evidence="5">The sequence shown here is derived from an EMBL/GenBank/DDBJ whole genome shotgun (WGS) entry which is preliminary data.</text>
</comment>
<comment type="similarity">
    <text evidence="2">Belongs to the bacterial solute-binding protein 2 family.</text>
</comment>
<dbReference type="GO" id="GO:0030288">
    <property type="term" value="C:outer membrane-bounded periplasmic space"/>
    <property type="evidence" value="ECO:0007669"/>
    <property type="project" value="TreeGrafter"/>
</dbReference>
<dbReference type="PANTHER" id="PTHR30036">
    <property type="entry name" value="D-XYLOSE-BINDING PERIPLASMIC PROTEIN"/>
    <property type="match status" value="1"/>
</dbReference>
<dbReference type="RefSeq" id="WP_282583750.1">
    <property type="nucleotide sequence ID" value="NZ_JAMOIM010000002.1"/>
</dbReference>
<dbReference type="CDD" id="cd06314">
    <property type="entry name" value="PBP1_tmGBP"/>
    <property type="match status" value="1"/>
</dbReference>
<protein>
    <submittedName>
        <fullName evidence="5">Sugar-binding protein</fullName>
    </submittedName>
</protein>
<feature type="signal peptide" evidence="3">
    <location>
        <begin position="1"/>
        <end position="28"/>
    </location>
</feature>
<dbReference type="Proteomes" id="UP001165667">
    <property type="component" value="Unassembled WGS sequence"/>
</dbReference>
<name>A0AA41YUQ5_9HYPH</name>
<dbReference type="InterPro" id="IPR028082">
    <property type="entry name" value="Peripla_BP_I"/>
</dbReference>
<dbReference type="AlphaFoldDB" id="A0AA41YUQ5"/>
<comment type="subcellular location">
    <subcellularLocation>
        <location evidence="1">Periplasm</location>
    </subcellularLocation>
</comment>
<organism evidence="5 6">
    <name type="scientific">Lichenifustis flavocetrariae</name>
    <dbReference type="NCBI Taxonomy" id="2949735"/>
    <lineage>
        <taxon>Bacteria</taxon>
        <taxon>Pseudomonadati</taxon>
        <taxon>Pseudomonadota</taxon>
        <taxon>Alphaproteobacteria</taxon>
        <taxon>Hyphomicrobiales</taxon>
        <taxon>Lichenihabitantaceae</taxon>
        <taxon>Lichenifustis</taxon>
    </lineage>
</organism>
<dbReference type="EMBL" id="JAMOIM010000002">
    <property type="protein sequence ID" value="MCW6507402.1"/>
    <property type="molecule type" value="Genomic_DNA"/>
</dbReference>
<evidence type="ECO:0000256" key="3">
    <source>
        <dbReference type="SAM" id="SignalP"/>
    </source>
</evidence>
<sequence>MHRFTKRTLLSAASVLIAGAALIQPSVAADKKTLAFVVNVPADFWTIARRGTEKAQKELPNYNVEFYIPGEMSAAAQKRILEDLLAKGVAGVSISPVNPDNSTEILNQVASKAVLFTQDADAPKSNRVMYIGTDNVAAGRQAGELIKKALPNGGKIMLFVGTMDAANARERSQGIKEVIAGTKIEIIDIRTDGGDQAKAKANVEDTLTKYPDIDLLAGLWAYNTPQIYNAVKAAGKEGKVKIVGFDEDQQTLKGVAEGVIDGTVVQQPYEFGYQSIKNLAKYIEGDKSVVPANKLQIIPTQIIDKSNVKEFSTRVRDLLKK</sequence>
<proteinExistence type="inferred from homology"/>
<evidence type="ECO:0000313" key="6">
    <source>
        <dbReference type="Proteomes" id="UP001165667"/>
    </source>
</evidence>
<evidence type="ECO:0000313" key="5">
    <source>
        <dbReference type="EMBL" id="MCW6507402.1"/>
    </source>
</evidence>
<evidence type="ECO:0000256" key="1">
    <source>
        <dbReference type="ARBA" id="ARBA00004418"/>
    </source>
</evidence>
<evidence type="ECO:0000259" key="4">
    <source>
        <dbReference type="Pfam" id="PF13407"/>
    </source>
</evidence>
<dbReference type="Pfam" id="PF13407">
    <property type="entry name" value="Peripla_BP_4"/>
    <property type="match status" value="1"/>
</dbReference>
<keyword evidence="3" id="KW-0732">Signal</keyword>
<evidence type="ECO:0000256" key="2">
    <source>
        <dbReference type="ARBA" id="ARBA00007639"/>
    </source>
</evidence>
<feature type="domain" description="Periplasmic binding protein" evidence="4">
    <location>
        <begin position="36"/>
        <end position="287"/>
    </location>
</feature>
<dbReference type="Gene3D" id="3.40.50.2300">
    <property type="match status" value="2"/>
</dbReference>
<gene>
    <name evidence="5" type="ORF">M8523_05130</name>
</gene>
<reference evidence="5" key="1">
    <citation type="submission" date="2022-05" db="EMBL/GenBank/DDBJ databases">
        <authorList>
            <person name="Pankratov T."/>
        </authorList>
    </citation>
    <scope>NUCLEOTIDE SEQUENCE</scope>
    <source>
        <strain evidence="5">BP6-180914</strain>
    </source>
</reference>
<dbReference type="SUPFAM" id="SSF53822">
    <property type="entry name" value="Periplasmic binding protein-like I"/>
    <property type="match status" value="1"/>
</dbReference>
<keyword evidence="6" id="KW-1185">Reference proteome</keyword>
<dbReference type="InterPro" id="IPR050555">
    <property type="entry name" value="Bact_Solute-Bind_Prot2"/>
</dbReference>
<accession>A0AA41YUQ5</accession>
<dbReference type="PANTHER" id="PTHR30036:SF7">
    <property type="entry name" value="ABC TRANSPORTER PERIPLASMIC-BINDING PROTEIN YPHF"/>
    <property type="match status" value="1"/>
</dbReference>
<dbReference type="GO" id="GO:0030246">
    <property type="term" value="F:carbohydrate binding"/>
    <property type="evidence" value="ECO:0007669"/>
    <property type="project" value="TreeGrafter"/>
</dbReference>